<feature type="region of interest" description="Disordered" evidence="1">
    <location>
        <begin position="369"/>
        <end position="391"/>
    </location>
</feature>
<keyword evidence="3" id="KW-1185">Reference proteome</keyword>
<organism evidence="2">
    <name type="scientific">Medioppia subpectinata</name>
    <dbReference type="NCBI Taxonomy" id="1979941"/>
    <lineage>
        <taxon>Eukaryota</taxon>
        <taxon>Metazoa</taxon>
        <taxon>Ecdysozoa</taxon>
        <taxon>Arthropoda</taxon>
        <taxon>Chelicerata</taxon>
        <taxon>Arachnida</taxon>
        <taxon>Acari</taxon>
        <taxon>Acariformes</taxon>
        <taxon>Sarcoptiformes</taxon>
        <taxon>Oribatida</taxon>
        <taxon>Brachypylina</taxon>
        <taxon>Oppioidea</taxon>
        <taxon>Oppiidae</taxon>
        <taxon>Medioppia</taxon>
    </lineage>
</organism>
<accession>A0A7R9KPT4</accession>
<dbReference type="OrthoDB" id="9930272at2759"/>
<dbReference type="EMBL" id="CAJPIZ010004445">
    <property type="protein sequence ID" value="CAG2107544.1"/>
    <property type="molecule type" value="Genomic_DNA"/>
</dbReference>
<dbReference type="EMBL" id="OC859020">
    <property type="protein sequence ID" value="CAD7627114.1"/>
    <property type="molecule type" value="Genomic_DNA"/>
</dbReference>
<dbReference type="InterPro" id="IPR015943">
    <property type="entry name" value="WD40/YVTN_repeat-like_dom_sf"/>
</dbReference>
<dbReference type="PANTHER" id="PTHR23287:SF16">
    <property type="entry name" value="TECTONIN BETA-PROPELLER REPEAT-CONTAINING PROTEIN 2"/>
    <property type="match status" value="1"/>
</dbReference>
<gene>
    <name evidence="2" type="ORF">OSB1V03_LOCUS7544</name>
</gene>
<name>A0A7R9KPT4_9ACAR</name>
<dbReference type="SUPFAM" id="SSF50978">
    <property type="entry name" value="WD40 repeat-like"/>
    <property type="match status" value="1"/>
</dbReference>
<dbReference type="SUPFAM" id="SSF110296">
    <property type="entry name" value="Oligoxyloglucan reducing end-specific cellobiohydrolase"/>
    <property type="match status" value="1"/>
</dbReference>
<evidence type="ECO:0000313" key="3">
    <source>
        <dbReference type="Proteomes" id="UP000759131"/>
    </source>
</evidence>
<dbReference type="PANTHER" id="PTHR23287">
    <property type="entry name" value="RUBY-EYE2-LIKE PROTEIN"/>
    <property type="match status" value="1"/>
</dbReference>
<dbReference type="Gene3D" id="2.130.10.10">
    <property type="entry name" value="YVTN repeat-like/Quinoprotein amine dehydrogenase"/>
    <property type="match status" value="1"/>
</dbReference>
<evidence type="ECO:0000313" key="2">
    <source>
        <dbReference type="EMBL" id="CAD7627114.1"/>
    </source>
</evidence>
<dbReference type="InterPro" id="IPR036322">
    <property type="entry name" value="WD40_repeat_dom_sf"/>
</dbReference>
<sequence length="956" mass="108198">MEKIKPRVNCVEYALRFETFDFLTKCVTHCVTQPDGTHSGGRHRPTITCFDVNQHYFVFATTDGLVYCFRRHVFNSRQCLKYRFISSAIIAIQLITDELLSFATQSAVYVLNRTNQKFLYGWKCPTKAAITCVQTFLSVSDQKLLLVSGDSDGCVRHHDLIRGEQSIIFKDTGFPIVQIEFIDNQTLVISSTSRSVVLTIDFCEASHSSNVTQIGKNQRKTCGKFGAVYSRRTNTVFASRPSLHLIKAQLNGDVLETIKANHIPVADCPEPVPQFGQKPITGHSHLKLGLLKMFCDDQYVLSVNDSNLVIIGTDGQFCLKEKVDQLIDVKIAGDESNEAFLLLESCHILRIRNTQTVFTNQYITEFEGNSDKEMSSESEGKTSEEKSRKGSTESLINLLRAPVNGINGNPLSYIEDELRKVFDFTKIQMRLTEKVNQLSTSIITTIDPNVLPNSDKNVFVTQDYEEIVDTNSPTKETPDLTSPLVVNQKVRRKVHHITSDSLVKSTLGNASPTGLTNGSDEMEAKITEDSQPLENNFHININIPDENCDQKDGTDEQLTDENRLEMILSAYKEANPHLETIYTDIQTEQEDEKEDNPEISEAIDNYLTRNDIHREVPPIDHKNNPNFKQIANNDEEIKVNDSEIKLKPIEHKWEPIICLLDINQIKTIEFVSLCATGYNSNREVGLIWFLPKDSNTLIYYPTLEAFKLNKVKPIGIASAANELYIVTDSGVIFKRDGMDATKPVGNKWTLIKSINEGFVIKRNKGKAKMASISVNTEESLLWCCDTNGETWTHCLQSQKWSQINDYSSHSMEMKKVCVSVTDWTIVWGIDRNGKIFVRTFSQSLDSNKRDFRGDEWLLVDGLLAKDIAVYDSHVIIVVENNQLFRRSVKIIPNDGTDEWQPVIGPDVPVDDTIIAVSVTENNDIWIMTEKGLVWHTINHSVNRQLSVKEDSDWLII</sequence>
<protein>
    <submittedName>
        <fullName evidence="2">Uncharacterized protein</fullName>
    </submittedName>
</protein>
<dbReference type="Proteomes" id="UP000759131">
    <property type="component" value="Unassembled WGS sequence"/>
</dbReference>
<proteinExistence type="predicted"/>
<evidence type="ECO:0000256" key="1">
    <source>
        <dbReference type="SAM" id="MobiDB-lite"/>
    </source>
</evidence>
<dbReference type="AlphaFoldDB" id="A0A7R9KPT4"/>
<reference evidence="2" key="1">
    <citation type="submission" date="2020-11" db="EMBL/GenBank/DDBJ databases">
        <authorList>
            <person name="Tran Van P."/>
        </authorList>
    </citation>
    <scope>NUCLEOTIDE SEQUENCE</scope>
</reference>